<feature type="compositionally biased region" description="Basic and acidic residues" evidence="4">
    <location>
        <begin position="101"/>
        <end position="121"/>
    </location>
</feature>
<sequence length="174" mass="20165">MGFKAEQFVKSVDENLFCAICHEVFDNPVGSKDGHLFCKDCVHIWLKKNTTCPLLGIGYLSKKYLVPQFTVKGIIDNLEVYCHPYGTQDKPSDDNQSNSQGRKEGKTEGRKEERKKGRKEGRKEGRFLKHTYFIPVQKSEILNLRPINMLQTAIYLIYAEQRNLLLDWKMKHAI</sequence>
<dbReference type="Proteomes" id="UP000515163">
    <property type="component" value="Unplaced"/>
</dbReference>
<dbReference type="Pfam" id="PF13923">
    <property type="entry name" value="zf-C3HC4_2"/>
    <property type="match status" value="1"/>
</dbReference>
<dbReference type="PROSITE" id="PS50089">
    <property type="entry name" value="ZF_RING_2"/>
    <property type="match status" value="1"/>
</dbReference>
<evidence type="ECO:0000313" key="6">
    <source>
        <dbReference type="Proteomes" id="UP000515163"/>
    </source>
</evidence>
<feature type="region of interest" description="Disordered" evidence="4">
    <location>
        <begin position="87"/>
        <end position="121"/>
    </location>
</feature>
<name>A0A6P8H5H1_ACTTE</name>
<gene>
    <name evidence="7" type="primary">LOC116288896</name>
</gene>
<reference evidence="7" key="1">
    <citation type="submission" date="2025-08" db="UniProtKB">
        <authorList>
            <consortium name="RefSeq"/>
        </authorList>
    </citation>
    <scope>IDENTIFICATION</scope>
    <source>
        <tissue evidence="7">Tentacle</tissue>
    </source>
</reference>
<dbReference type="OrthoDB" id="5979347at2759"/>
<dbReference type="KEGG" id="aten:116288896"/>
<evidence type="ECO:0000256" key="3">
    <source>
        <dbReference type="PROSITE-ProRule" id="PRU00175"/>
    </source>
</evidence>
<evidence type="ECO:0000313" key="7">
    <source>
        <dbReference type="RefSeq" id="XP_031551619.1"/>
    </source>
</evidence>
<evidence type="ECO:0000256" key="4">
    <source>
        <dbReference type="SAM" id="MobiDB-lite"/>
    </source>
</evidence>
<dbReference type="AlphaFoldDB" id="A0A6P8H5H1"/>
<organism evidence="6 7">
    <name type="scientific">Actinia tenebrosa</name>
    <name type="common">Australian red waratah sea anemone</name>
    <dbReference type="NCBI Taxonomy" id="6105"/>
    <lineage>
        <taxon>Eukaryota</taxon>
        <taxon>Metazoa</taxon>
        <taxon>Cnidaria</taxon>
        <taxon>Anthozoa</taxon>
        <taxon>Hexacorallia</taxon>
        <taxon>Actiniaria</taxon>
        <taxon>Actiniidae</taxon>
        <taxon>Actinia</taxon>
    </lineage>
</organism>
<dbReference type="InterPro" id="IPR001841">
    <property type="entry name" value="Znf_RING"/>
</dbReference>
<dbReference type="SMART" id="SM00504">
    <property type="entry name" value="Ubox"/>
    <property type="match status" value="1"/>
</dbReference>
<dbReference type="GO" id="GO:0004842">
    <property type="term" value="F:ubiquitin-protein transferase activity"/>
    <property type="evidence" value="ECO:0007669"/>
    <property type="project" value="InterPro"/>
</dbReference>
<feature type="domain" description="RING-type" evidence="5">
    <location>
        <begin position="18"/>
        <end position="54"/>
    </location>
</feature>
<evidence type="ECO:0000259" key="5">
    <source>
        <dbReference type="PROSITE" id="PS50089"/>
    </source>
</evidence>
<dbReference type="SUPFAM" id="SSF57850">
    <property type="entry name" value="RING/U-box"/>
    <property type="match status" value="1"/>
</dbReference>
<proteinExistence type="predicted"/>
<dbReference type="Gene3D" id="3.30.40.10">
    <property type="entry name" value="Zinc/RING finger domain, C3HC4 (zinc finger)"/>
    <property type="match status" value="1"/>
</dbReference>
<keyword evidence="1 3" id="KW-0479">Metal-binding</keyword>
<dbReference type="InterPro" id="IPR003613">
    <property type="entry name" value="Ubox_domain"/>
</dbReference>
<protein>
    <submittedName>
        <fullName evidence="7">Uncharacterized protein LOC116288896</fullName>
    </submittedName>
</protein>
<dbReference type="GeneID" id="116288896"/>
<dbReference type="RefSeq" id="XP_031551619.1">
    <property type="nucleotide sequence ID" value="XM_031695759.1"/>
</dbReference>
<dbReference type="InterPro" id="IPR013083">
    <property type="entry name" value="Znf_RING/FYVE/PHD"/>
</dbReference>
<keyword evidence="6" id="KW-1185">Reference proteome</keyword>
<dbReference type="GO" id="GO:0016567">
    <property type="term" value="P:protein ubiquitination"/>
    <property type="evidence" value="ECO:0007669"/>
    <property type="project" value="InterPro"/>
</dbReference>
<evidence type="ECO:0000256" key="2">
    <source>
        <dbReference type="ARBA" id="ARBA00022833"/>
    </source>
</evidence>
<keyword evidence="1 3" id="KW-0863">Zinc-finger</keyword>
<evidence type="ECO:0000256" key="1">
    <source>
        <dbReference type="ARBA" id="ARBA00022771"/>
    </source>
</evidence>
<keyword evidence="2" id="KW-0862">Zinc</keyword>
<accession>A0A6P8H5H1</accession>
<dbReference type="GO" id="GO:0008270">
    <property type="term" value="F:zinc ion binding"/>
    <property type="evidence" value="ECO:0007669"/>
    <property type="project" value="UniProtKB-KW"/>
</dbReference>
<dbReference type="InParanoid" id="A0A6P8H5H1"/>